<evidence type="ECO:0000256" key="1">
    <source>
        <dbReference type="SAM" id="MobiDB-lite"/>
    </source>
</evidence>
<reference evidence="2" key="1">
    <citation type="journal article" date="2023" name="Phytobiomes J">
        <title>Deciphering the key players within the bacterial microbiota associated with aerial crown gall tumors on rhododendron: Insights into the gallobiome.</title>
        <authorList>
            <person name="Kuzmanovic N."/>
            <person name="Nesme J."/>
            <person name="Wolf J."/>
            <person name="Neumann-Schaal M."/>
            <person name="Petersen J."/>
            <person name="Fernandez-Gnecco G."/>
            <person name="Sproeer C."/>
            <person name="Bunk B."/>
            <person name="Overmann J."/>
            <person name="Sorensen S.J."/>
            <person name="Idczak E."/>
            <person name="Smalla K."/>
        </authorList>
    </citation>
    <scope>NUCLEOTIDE SEQUENCE [LARGE SCALE GENOMIC DNA]</scope>
    <source>
        <strain evidence="2">Rho-14.1</strain>
    </source>
</reference>
<comment type="caution">
    <text evidence="2">The sequence shown here is derived from an EMBL/GenBank/DDBJ whole genome shotgun (WGS) entry which is preliminary data.</text>
</comment>
<protein>
    <submittedName>
        <fullName evidence="2">Uncharacterized protein</fullName>
    </submittedName>
</protein>
<accession>A0ABU4W5X7</accession>
<proteinExistence type="predicted"/>
<keyword evidence="3" id="KW-1185">Reference proteome</keyword>
<gene>
    <name evidence="2" type="ORF">RMS29_27135</name>
</gene>
<organism evidence="2 3">
    <name type="scientific">Agrobacterium rosae</name>
    <dbReference type="NCBI Taxonomy" id="1972867"/>
    <lineage>
        <taxon>Bacteria</taxon>
        <taxon>Pseudomonadati</taxon>
        <taxon>Pseudomonadota</taxon>
        <taxon>Alphaproteobacteria</taxon>
        <taxon>Hyphomicrobiales</taxon>
        <taxon>Rhizobiaceae</taxon>
        <taxon>Rhizobium/Agrobacterium group</taxon>
        <taxon>Agrobacterium</taxon>
    </lineage>
</organism>
<name>A0ABU4W5X7_9HYPH</name>
<dbReference type="RefSeq" id="WP_320188899.1">
    <property type="nucleotide sequence ID" value="NZ_CP192772.1"/>
</dbReference>
<sequence>MSISVNRHLDDPGPPPRYRWRETWPGENHEDYLGWDGDRSFGRIMLETHGTMRKKWRWSISHMDGVKKTILPHNGWVDHPRVAAAKVEQLYERIAALNGLRLNTQ</sequence>
<dbReference type="EMBL" id="JAVRAD010000026">
    <property type="protein sequence ID" value="MDX8332876.1"/>
    <property type="molecule type" value="Genomic_DNA"/>
</dbReference>
<evidence type="ECO:0000313" key="3">
    <source>
        <dbReference type="Proteomes" id="UP001277561"/>
    </source>
</evidence>
<feature type="region of interest" description="Disordered" evidence="1">
    <location>
        <begin position="1"/>
        <end position="21"/>
    </location>
</feature>
<evidence type="ECO:0000313" key="2">
    <source>
        <dbReference type="EMBL" id="MDX8332876.1"/>
    </source>
</evidence>
<dbReference type="Proteomes" id="UP001277561">
    <property type="component" value="Unassembled WGS sequence"/>
</dbReference>